<organism evidence="2 3">
    <name type="scientific">Shewanella youngdeokensis</name>
    <dbReference type="NCBI Taxonomy" id="2999068"/>
    <lineage>
        <taxon>Bacteria</taxon>
        <taxon>Pseudomonadati</taxon>
        <taxon>Pseudomonadota</taxon>
        <taxon>Gammaproteobacteria</taxon>
        <taxon>Alteromonadales</taxon>
        <taxon>Shewanellaceae</taxon>
        <taxon>Shewanella</taxon>
    </lineage>
</organism>
<evidence type="ECO:0000313" key="3">
    <source>
        <dbReference type="Proteomes" id="UP001529491"/>
    </source>
</evidence>
<feature type="transmembrane region" description="Helical" evidence="1">
    <location>
        <begin position="54"/>
        <end position="77"/>
    </location>
</feature>
<keyword evidence="1" id="KW-1133">Transmembrane helix</keyword>
<dbReference type="RefSeq" id="WP_310472144.1">
    <property type="nucleotide sequence ID" value="NZ_CP136522.1"/>
</dbReference>
<keyword evidence="1" id="KW-0472">Membrane</keyword>
<evidence type="ECO:0008006" key="4">
    <source>
        <dbReference type="Google" id="ProtNLM"/>
    </source>
</evidence>
<evidence type="ECO:0000313" key="2">
    <source>
        <dbReference type="EMBL" id="WOT04508.1"/>
    </source>
</evidence>
<accession>A0ABZ0JW35</accession>
<protein>
    <recommendedName>
        <fullName evidence="4">DUF3899 domain-containing protein</fullName>
    </recommendedName>
</protein>
<feature type="transmembrane region" description="Helical" evidence="1">
    <location>
        <begin position="6"/>
        <end position="33"/>
    </location>
</feature>
<name>A0ABZ0JW35_9GAMM</name>
<gene>
    <name evidence="2" type="ORF">RGE70_14425</name>
</gene>
<evidence type="ECO:0000256" key="1">
    <source>
        <dbReference type="SAM" id="Phobius"/>
    </source>
</evidence>
<reference evidence="2 3" key="1">
    <citation type="submission" date="2023-10" db="EMBL/GenBank/DDBJ databases">
        <title>Complete genome sequence of Shewanella sp. DAU334.</title>
        <authorList>
            <person name="Lee Y.-S."/>
            <person name="Jeong H.-R."/>
            <person name="Hwang E.-J."/>
            <person name="Choi Y.-L."/>
            <person name="Kim G.-D."/>
        </authorList>
    </citation>
    <scope>NUCLEOTIDE SEQUENCE [LARGE SCALE GENOMIC DNA]</scope>
    <source>
        <strain evidence="2 3">DAU334</strain>
    </source>
</reference>
<keyword evidence="3" id="KW-1185">Reference proteome</keyword>
<dbReference type="EMBL" id="CP136522">
    <property type="protein sequence ID" value="WOT04508.1"/>
    <property type="molecule type" value="Genomic_DNA"/>
</dbReference>
<proteinExistence type="predicted"/>
<dbReference type="Proteomes" id="UP001529491">
    <property type="component" value="Chromosome"/>
</dbReference>
<sequence length="78" mass="9000">MLLSFVFYFTGALVILVFTFGKIRYPLAPIFFFEQRKQIKKRRVNGIFTNTSNDPFNTAFIVGVLFYLGLLGVLVWLA</sequence>
<keyword evidence="1" id="KW-0812">Transmembrane</keyword>